<comment type="caution">
    <text evidence="7">The sequence shown here is derived from an EMBL/GenBank/DDBJ whole genome shotgun (WGS) entry which is preliminary data.</text>
</comment>
<dbReference type="PANTHER" id="PTHR40277:SF1">
    <property type="entry name" value="BLL5419 PROTEIN"/>
    <property type="match status" value="1"/>
</dbReference>
<feature type="transmembrane region" description="Helical" evidence="6">
    <location>
        <begin position="121"/>
        <end position="145"/>
    </location>
</feature>
<keyword evidence="8" id="KW-1185">Reference proteome</keyword>
<evidence type="ECO:0000256" key="3">
    <source>
        <dbReference type="ARBA" id="ARBA00022692"/>
    </source>
</evidence>
<evidence type="ECO:0000256" key="1">
    <source>
        <dbReference type="ARBA" id="ARBA00004651"/>
    </source>
</evidence>
<dbReference type="OrthoDB" id="1123508at2"/>
<dbReference type="NCBIfam" id="TIGR00374">
    <property type="entry name" value="flippase-like domain"/>
    <property type="match status" value="1"/>
</dbReference>
<dbReference type="InterPro" id="IPR022791">
    <property type="entry name" value="L-PG_synthase/AglD"/>
</dbReference>
<gene>
    <name evidence="7" type="ORF">CLV99_3269</name>
</gene>
<keyword evidence="3 6" id="KW-0812">Transmembrane</keyword>
<evidence type="ECO:0000256" key="4">
    <source>
        <dbReference type="ARBA" id="ARBA00022989"/>
    </source>
</evidence>
<dbReference type="RefSeq" id="WP_133585476.1">
    <property type="nucleotide sequence ID" value="NZ_SNYV01000015.1"/>
</dbReference>
<organism evidence="7 8">
    <name type="scientific">Sphingobacterium yanglingense</name>
    <dbReference type="NCBI Taxonomy" id="1437280"/>
    <lineage>
        <taxon>Bacteria</taxon>
        <taxon>Pseudomonadati</taxon>
        <taxon>Bacteroidota</taxon>
        <taxon>Sphingobacteriia</taxon>
        <taxon>Sphingobacteriales</taxon>
        <taxon>Sphingobacteriaceae</taxon>
        <taxon>Sphingobacterium</taxon>
    </lineage>
</organism>
<feature type="transmembrane region" description="Helical" evidence="6">
    <location>
        <begin position="7"/>
        <end position="29"/>
    </location>
</feature>
<evidence type="ECO:0000256" key="6">
    <source>
        <dbReference type="SAM" id="Phobius"/>
    </source>
</evidence>
<evidence type="ECO:0000256" key="2">
    <source>
        <dbReference type="ARBA" id="ARBA00022475"/>
    </source>
</evidence>
<dbReference type="Proteomes" id="UP000295292">
    <property type="component" value="Unassembled WGS sequence"/>
</dbReference>
<reference evidence="7 8" key="1">
    <citation type="submission" date="2019-03" db="EMBL/GenBank/DDBJ databases">
        <title>Genomic Encyclopedia of Archaeal and Bacterial Type Strains, Phase II (KMG-II): from individual species to whole genera.</title>
        <authorList>
            <person name="Goeker M."/>
        </authorList>
    </citation>
    <scope>NUCLEOTIDE SEQUENCE [LARGE SCALE GENOMIC DNA]</scope>
    <source>
        <strain evidence="7 8">DSM 28353</strain>
    </source>
</reference>
<dbReference type="AlphaFoldDB" id="A0A4R6WGZ5"/>
<dbReference type="PANTHER" id="PTHR40277">
    <property type="entry name" value="BLL5419 PROTEIN"/>
    <property type="match status" value="1"/>
</dbReference>
<evidence type="ECO:0008006" key="9">
    <source>
        <dbReference type="Google" id="ProtNLM"/>
    </source>
</evidence>
<keyword evidence="2" id="KW-1003">Cell membrane</keyword>
<feature type="transmembrane region" description="Helical" evidence="6">
    <location>
        <begin position="152"/>
        <end position="171"/>
    </location>
</feature>
<accession>A0A4R6WGZ5</accession>
<evidence type="ECO:0000313" key="8">
    <source>
        <dbReference type="Proteomes" id="UP000295292"/>
    </source>
</evidence>
<feature type="transmembrane region" description="Helical" evidence="6">
    <location>
        <begin position="191"/>
        <end position="210"/>
    </location>
</feature>
<dbReference type="EMBL" id="SNYV01000015">
    <property type="protein sequence ID" value="TDQ76676.1"/>
    <property type="molecule type" value="Genomic_DNA"/>
</dbReference>
<feature type="transmembrane region" description="Helical" evidence="6">
    <location>
        <begin position="257"/>
        <end position="281"/>
    </location>
</feature>
<protein>
    <recommendedName>
        <fullName evidence="9">Lysylphosphatidylglycerol synthase-like protein</fullName>
    </recommendedName>
</protein>
<keyword evidence="5 6" id="KW-0472">Membrane</keyword>
<feature type="transmembrane region" description="Helical" evidence="6">
    <location>
        <begin position="45"/>
        <end position="62"/>
    </location>
</feature>
<feature type="transmembrane region" description="Helical" evidence="6">
    <location>
        <begin position="217"/>
        <end position="237"/>
    </location>
</feature>
<feature type="transmembrane region" description="Helical" evidence="6">
    <location>
        <begin position="83"/>
        <end position="101"/>
    </location>
</feature>
<name>A0A4R6WGZ5_9SPHI</name>
<comment type="subcellular location">
    <subcellularLocation>
        <location evidence="1">Cell membrane</location>
        <topology evidence="1">Multi-pass membrane protein</topology>
    </subcellularLocation>
</comment>
<dbReference type="GO" id="GO:0005886">
    <property type="term" value="C:plasma membrane"/>
    <property type="evidence" value="ECO:0007669"/>
    <property type="project" value="UniProtKB-SubCell"/>
</dbReference>
<dbReference type="Pfam" id="PF03706">
    <property type="entry name" value="LPG_synthase_TM"/>
    <property type="match status" value="1"/>
</dbReference>
<proteinExistence type="predicted"/>
<keyword evidence="4 6" id="KW-1133">Transmembrane helix</keyword>
<evidence type="ECO:0000256" key="5">
    <source>
        <dbReference type="ARBA" id="ARBA00023136"/>
    </source>
</evidence>
<evidence type="ECO:0000313" key="7">
    <source>
        <dbReference type="EMBL" id="TDQ76676.1"/>
    </source>
</evidence>
<sequence>MGIWTKAWPILKVVFKLSFTIAALTWVVYNVDMSAVKTIWKNSDPLMLFAAFVAFFVSQIFASTRIRSYFLATGLKLSEWSNYKLYLLGMFYNMFLPGGVGGDGYKIYYLRKTHHADTRKLILATLLDKASGLWALCVISLALLLKLPQLHIPTIWIWLLMIVGTIVYYLIYHIGFKSFLSSFVTTNAKAMGVQLCQVLSVVFTLYALGIKENHTPYLVLFMVSSLVALFPLTIGGLGARELVFMYGAEYYALDAQIGVAISLFFYVISALASLPGLYFVFYNKYLEDSPIAD</sequence>